<dbReference type="Pfam" id="PF12311">
    <property type="entry name" value="DUF3632"/>
    <property type="match status" value="1"/>
</dbReference>
<sequence>MSESTNLSHFVSLPRLPITESESQTSSSPDWFLTLDPAQRQEPKGIIERMMRQADPSPAKAVEEIVSLSAAAAAASEPPNALSYHVAGVIGTIYGLCMSTPPDEQSKLVDFTTLLQQQTVLDPKTGQILTRDDQAFWTSLPEISLLIADHRIAGKNFIAFIAQLGEDKCEWFRDAKIIYEDLVLRFSEEEMSEIGQETVQIACTWLIYAPNQVRGHVQSRTQTRHGQFKNDDWLRLRQILQHSQGVYLDEHTQEMMRCALAAMDKIEVKAANRPINVGSQAQDVRGNTVLNSSG</sequence>
<proteinExistence type="predicted"/>
<reference evidence="2" key="1">
    <citation type="submission" date="2019-06" db="EMBL/GenBank/DDBJ databases">
        <authorList>
            <person name="Broberg M."/>
        </authorList>
    </citation>
    <scope>NUCLEOTIDE SEQUENCE [LARGE SCALE GENOMIC DNA]</scope>
</reference>
<dbReference type="EMBL" id="CABFNO020001406">
    <property type="protein sequence ID" value="CAG9986866.1"/>
    <property type="molecule type" value="Genomic_DNA"/>
</dbReference>
<dbReference type="InterPro" id="IPR022085">
    <property type="entry name" value="OpdG"/>
</dbReference>
<gene>
    <name evidence="1" type="ORF">CBYS24578_00017785</name>
</gene>
<dbReference type="AlphaFoldDB" id="A0A9N9UBI0"/>
<reference evidence="1 2" key="2">
    <citation type="submission" date="2021-10" db="EMBL/GenBank/DDBJ databases">
        <authorList>
            <person name="Piombo E."/>
        </authorList>
    </citation>
    <scope>NUCLEOTIDE SEQUENCE [LARGE SCALE GENOMIC DNA]</scope>
</reference>
<organism evidence="1 2">
    <name type="scientific">Clonostachys byssicola</name>
    <dbReference type="NCBI Taxonomy" id="160290"/>
    <lineage>
        <taxon>Eukaryota</taxon>
        <taxon>Fungi</taxon>
        <taxon>Dikarya</taxon>
        <taxon>Ascomycota</taxon>
        <taxon>Pezizomycotina</taxon>
        <taxon>Sordariomycetes</taxon>
        <taxon>Hypocreomycetidae</taxon>
        <taxon>Hypocreales</taxon>
        <taxon>Bionectriaceae</taxon>
        <taxon>Clonostachys</taxon>
    </lineage>
</organism>
<evidence type="ECO:0000313" key="2">
    <source>
        <dbReference type="Proteomes" id="UP000754883"/>
    </source>
</evidence>
<comment type="caution">
    <text evidence="1">The sequence shown here is derived from an EMBL/GenBank/DDBJ whole genome shotgun (WGS) entry which is preliminary data.</text>
</comment>
<keyword evidence="2" id="KW-1185">Reference proteome</keyword>
<protein>
    <submittedName>
        <fullName evidence="1">Uncharacterized protein</fullName>
    </submittedName>
</protein>
<dbReference type="OrthoDB" id="10535594at2759"/>
<accession>A0A9N9UBI0</accession>
<name>A0A9N9UBI0_9HYPO</name>
<dbReference type="Proteomes" id="UP000754883">
    <property type="component" value="Unassembled WGS sequence"/>
</dbReference>
<evidence type="ECO:0000313" key="1">
    <source>
        <dbReference type="EMBL" id="CAG9986866.1"/>
    </source>
</evidence>